<dbReference type="GeneID" id="25318606"/>
<feature type="region of interest" description="Disordered" evidence="1">
    <location>
        <begin position="95"/>
        <end position="161"/>
    </location>
</feature>
<evidence type="ECO:0000313" key="3">
    <source>
        <dbReference type="Proteomes" id="UP000053958"/>
    </source>
</evidence>
<comment type="caution">
    <text evidence="2">The sequence shown here is derived from an EMBL/GenBank/DDBJ whole genome shotgun (WGS) entry which is preliminary data.</text>
</comment>
<reference evidence="2 3" key="1">
    <citation type="submission" date="2015-04" db="EMBL/GenBank/DDBJ databases">
        <authorList>
            <person name="Heijne W.H."/>
            <person name="Fedorova N.D."/>
            <person name="Nierman W.C."/>
            <person name="Vollebregt A.W."/>
            <person name="Zhao Z."/>
            <person name="Wu L."/>
            <person name="Kumar M."/>
            <person name="Stam H."/>
            <person name="van den Berg M.A."/>
            <person name="Pel H.J."/>
        </authorList>
    </citation>
    <scope>NUCLEOTIDE SEQUENCE [LARGE SCALE GENOMIC DNA]</scope>
    <source>
        <strain evidence="2 3">CBS 393.64</strain>
    </source>
</reference>
<accession>A0A0F4YNR7</accession>
<feature type="region of interest" description="Disordered" evidence="1">
    <location>
        <begin position="1"/>
        <end position="73"/>
    </location>
</feature>
<protein>
    <submittedName>
        <fullName evidence="2">Uncharacterized protein</fullName>
    </submittedName>
</protein>
<feature type="compositionally biased region" description="Gly residues" evidence="1">
    <location>
        <begin position="1"/>
        <end position="11"/>
    </location>
</feature>
<dbReference type="Proteomes" id="UP000053958">
    <property type="component" value="Unassembled WGS sequence"/>
</dbReference>
<organism evidence="2 3">
    <name type="scientific">Rasamsonia emersonii (strain ATCC 16479 / CBS 393.64 / IMI 116815)</name>
    <dbReference type="NCBI Taxonomy" id="1408163"/>
    <lineage>
        <taxon>Eukaryota</taxon>
        <taxon>Fungi</taxon>
        <taxon>Dikarya</taxon>
        <taxon>Ascomycota</taxon>
        <taxon>Pezizomycotina</taxon>
        <taxon>Eurotiomycetes</taxon>
        <taxon>Eurotiomycetidae</taxon>
        <taxon>Eurotiales</taxon>
        <taxon>Trichocomaceae</taxon>
        <taxon>Rasamsonia</taxon>
    </lineage>
</organism>
<evidence type="ECO:0000256" key="1">
    <source>
        <dbReference type="SAM" id="MobiDB-lite"/>
    </source>
</evidence>
<keyword evidence="3" id="KW-1185">Reference proteome</keyword>
<dbReference type="AlphaFoldDB" id="A0A0F4YNR7"/>
<proteinExistence type="predicted"/>
<gene>
    <name evidence="2" type="ORF">T310_6301</name>
</gene>
<feature type="compositionally biased region" description="Polar residues" evidence="1">
    <location>
        <begin position="95"/>
        <end position="112"/>
    </location>
</feature>
<name>A0A0F4YNR7_RASE3</name>
<dbReference type="RefSeq" id="XP_013326342.1">
    <property type="nucleotide sequence ID" value="XM_013470888.1"/>
</dbReference>
<dbReference type="EMBL" id="LASV01000325">
    <property type="protein sequence ID" value="KKA19730.1"/>
    <property type="molecule type" value="Genomic_DNA"/>
</dbReference>
<feature type="compositionally biased region" description="Basic and acidic residues" evidence="1">
    <location>
        <begin position="126"/>
        <end position="135"/>
    </location>
</feature>
<feature type="compositionally biased region" description="Basic and acidic residues" evidence="1">
    <location>
        <begin position="58"/>
        <end position="73"/>
    </location>
</feature>
<sequence>MASGAGPGNETGHGEMATGQTSRAGTVSEAHGGQTASRMSPNPPDFQGLGLHLVDPGQRPDHLPELGEPDAHANRASLPTAWNHSWTVNDTAQMQSSMARSHSMANHASHNPSRGDFHLKWRKKERKDPAAEVHKHISGQRLVREGSLQPSYSETETEDRSFQQKKAETAVAAAAAFALAYDDGCMGEGKELDKAPNRDSFLFFFFFFFYSPHMCVPGTHVETGFCHFRPPTQLEVPKLDYLNHFYSTNRASSEPSLTPADQSDQSVQQWRGGIVASCSSTNNNPFLLPHLSPGYSQFAYILVGSLLIEIKQLINYLFVTTLMSCHYSNYLWIPATYLERTEIQEK</sequence>
<evidence type="ECO:0000313" key="2">
    <source>
        <dbReference type="EMBL" id="KKA19730.1"/>
    </source>
</evidence>